<dbReference type="Pfam" id="PF12697">
    <property type="entry name" value="Abhydrolase_6"/>
    <property type="match status" value="1"/>
</dbReference>
<feature type="domain" description="AB hydrolase-1" evidence="1">
    <location>
        <begin position="2"/>
        <end position="235"/>
    </location>
</feature>
<dbReference type="EMBL" id="PDLN01000011">
    <property type="protein sequence ID" value="RDW72026.1"/>
    <property type="molecule type" value="Genomic_DNA"/>
</dbReference>
<dbReference type="SUPFAM" id="SSF53474">
    <property type="entry name" value="alpha/beta-Hydrolases"/>
    <property type="match status" value="1"/>
</dbReference>
<dbReference type="InterPro" id="IPR000073">
    <property type="entry name" value="AB_hydrolase_1"/>
</dbReference>
<evidence type="ECO:0000259" key="1">
    <source>
        <dbReference type="Pfam" id="PF12697"/>
    </source>
</evidence>
<accession>A0A3D8RDK5</accession>
<dbReference type="InterPro" id="IPR029058">
    <property type="entry name" value="AB_hydrolase_fold"/>
</dbReference>
<comment type="caution">
    <text evidence="2">The sequence shown here is derived from an EMBL/GenBank/DDBJ whole genome shotgun (WGS) entry which is preliminary data.</text>
</comment>
<dbReference type="Gene3D" id="3.40.50.1820">
    <property type="entry name" value="alpha/beta hydrolase"/>
    <property type="match status" value="1"/>
</dbReference>
<gene>
    <name evidence="2" type="ORF">BP5796_08060</name>
</gene>
<proteinExistence type="predicted"/>
<dbReference type="Proteomes" id="UP000256328">
    <property type="component" value="Unassembled WGS sequence"/>
</dbReference>
<keyword evidence="3" id="KW-1185">Reference proteome</keyword>
<evidence type="ECO:0000313" key="3">
    <source>
        <dbReference type="Proteomes" id="UP000256328"/>
    </source>
</evidence>
<evidence type="ECO:0000313" key="2">
    <source>
        <dbReference type="EMBL" id="RDW72026.1"/>
    </source>
</evidence>
<sequence>MPRPLVGVGHSFGSNVLVNLSLIHPRLLSTLILMDPVIQPKATAPLGPNPTQASTFRRDLWPSRAEAEILMRKSPFYKSWDPRVLDRWLQYGIRETPTALYPNEKGTATLTTTKHQECFNFLRPSWEAVSEEGHIIEKRDLVPDMNPTSFDRFPFYRPEPPNTLRRLPELRPSVLYIFGGSSPMSTPEARQLKMELTGTGVGGSGGAKLGRVKAVVLEGVGHLVAMEDSEQCADAGAAWLGRELKHYEAEQQTYLEWTKRSLAAKQTMSKEWEKRIGGPIVRPSKPKL</sequence>
<dbReference type="AlphaFoldDB" id="A0A3D8RDK5"/>
<name>A0A3D8RDK5_9HELO</name>
<protein>
    <recommendedName>
        <fullName evidence="1">AB hydrolase-1 domain-containing protein</fullName>
    </recommendedName>
</protein>
<dbReference type="OrthoDB" id="94039at2759"/>
<reference evidence="2 3" key="1">
    <citation type="journal article" date="2018" name="IMA Fungus">
        <title>IMA Genome-F 9: Draft genome sequence of Annulohypoxylon stygium, Aspergillus mulundensis, Berkeleyomyces basicola (syn. Thielaviopsis basicola), Ceratocystis smalleyi, two Cercospora beticola strains, Coleophoma cylindrospora, Fusarium fracticaudum, Phialophora cf. hyalina, and Morchella septimelata.</title>
        <authorList>
            <person name="Wingfield B.D."/>
            <person name="Bills G.F."/>
            <person name="Dong Y."/>
            <person name="Huang W."/>
            <person name="Nel W.J."/>
            <person name="Swalarsk-Parry B.S."/>
            <person name="Vaghefi N."/>
            <person name="Wilken P.M."/>
            <person name="An Z."/>
            <person name="de Beer Z.W."/>
            <person name="De Vos L."/>
            <person name="Chen L."/>
            <person name="Duong T.A."/>
            <person name="Gao Y."/>
            <person name="Hammerbacher A."/>
            <person name="Kikkert J.R."/>
            <person name="Li Y."/>
            <person name="Li H."/>
            <person name="Li K."/>
            <person name="Li Q."/>
            <person name="Liu X."/>
            <person name="Ma X."/>
            <person name="Naidoo K."/>
            <person name="Pethybridge S.J."/>
            <person name="Sun J."/>
            <person name="Steenkamp E.T."/>
            <person name="van der Nest M.A."/>
            <person name="van Wyk S."/>
            <person name="Wingfield M.J."/>
            <person name="Xiong C."/>
            <person name="Yue Q."/>
            <person name="Zhang X."/>
        </authorList>
    </citation>
    <scope>NUCLEOTIDE SEQUENCE [LARGE SCALE GENOMIC DNA]</scope>
    <source>
        <strain evidence="2 3">BP5796</strain>
    </source>
</reference>
<organism evidence="2 3">
    <name type="scientific">Coleophoma crateriformis</name>
    <dbReference type="NCBI Taxonomy" id="565419"/>
    <lineage>
        <taxon>Eukaryota</taxon>
        <taxon>Fungi</taxon>
        <taxon>Dikarya</taxon>
        <taxon>Ascomycota</taxon>
        <taxon>Pezizomycotina</taxon>
        <taxon>Leotiomycetes</taxon>
        <taxon>Helotiales</taxon>
        <taxon>Dermateaceae</taxon>
        <taxon>Coleophoma</taxon>
    </lineage>
</organism>